<dbReference type="SUPFAM" id="SSF90112">
    <property type="entry name" value="Neurotransmitter-gated ion-channel transmembrane pore"/>
    <property type="match status" value="1"/>
</dbReference>
<dbReference type="Gene3D" id="1.20.58.390">
    <property type="entry name" value="Neurotransmitter-gated ion-channel transmembrane domain"/>
    <property type="match status" value="1"/>
</dbReference>
<comment type="subcellular location">
    <subcellularLocation>
        <location evidence="1">Membrane</location>
        <topology evidence="1">Multi-pass membrane protein</topology>
    </subcellularLocation>
</comment>
<dbReference type="InterPro" id="IPR036734">
    <property type="entry name" value="Neur_chan_lig-bd_sf"/>
</dbReference>
<dbReference type="Proteomes" id="UP000269396">
    <property type="component" value="Unassembled WGS sequence"/>
</dbReference>
<evidence type="ECO:0000313" key="2">
    <source>
        <dbReference type="EMBL" id="VDO78182.1"/>
    </source>
</evidence>
<accession>A0A183NH53</accession>
<evidence type="ECO:0000256" key="1">
    <source>
        <dbReference type="ARBA" id="ARBA00004141"/>
    </source>
</evidence>
<gene>
    <name evidence="2" type="ORF">SMTD_LOCUS1439</name>
</gene>
<sequence>MKRINWNWKELEEIAQDRVGWSGLRSFTKSIRRNARVNITFYDEGFSMKDYVESPEWSVLNYWQKHRTHAYPCCPEQYSDTLFFIKIERQAAYYNYILILPCFLLSSLTLVLFWLPPETPAKMVLDTKARLKISSDYFYGREIYTKSGLTSNYTITDQKSSVRNNN</sequence>
<dbReference type="EMBL" id="UZAL01001606">
    <property type="protein sequence ID" value="VDO78182.1"/>
    <property type="molecule type" value="Genomic_DNA"/>
</dbReference>
<dbReference type="GO" id="GO:0005230">
    <property type="term" value="F:extracellular ligand-gated monoatomic ion channel activity"/>
    <property type="evidence" value="ECO:0007669"/>
    <property type="project" value="InterPro"/>
</dbReference>
<proteinExistence type="predicted"/>
<dbReference type="STRING" id="31246.A0A183NH53"/>
<organism evidence="2 3">
    <name type="scientific">Schistosoma mattheei</name>
    <dbReference type="NCBI Taxonomy" id="31246"/>
    <lineage>
        <taxon>Eukaryota</taxon>
        <taxon>Metazoa</taxon>
        <taxon>Spiralia</taxon>
        <taxon>Lophotrochozoa</taxon>
        <taxon>Platyhelminthes</taxon>
        <taxon>Trematoda</taxon>
        <taxon>Digenea</taxon>
        <taxon>Strigeidida</taxon>
        <taxon>Schistosomatoidea</taxon>
        <taxon>Schistosomatidae</taxon>
        <taxon>Schistosoma</taxon>
    </lineage>
</organism>
<dbReference type="GO" id="GO:0016020">
    <property type="term" value="C:membrane"/>
    <property type="evidence" value="ECO:0007669"/>
    <property type="project" value="UniProtKB-SubCell"/>
</dbReference>
<name>A0A183NH53_9TREM</name>
<dbReference type="Gene3D" id="2.70.170.10">
    <property type="entry name" value="Neurotransmitter-gated ion-channel ligand-binding domain"/>
    <property type="match status" value="1"/>
</dbReference>
<dbReference type="AlphaFoldDB" id="A0A183NH53"/>
<dbReference type="InterPro" id="IPR036719">
    <property type="entry name" value="Neuro-gated_channel_TM_sf"/>
</dbReference>
<reference evidence="2 3" key="1">
    <citation type="submission" date="2018-11" db="EMBL/GenBank/DDBJ databases">
        <authorList>
            <consortium name="Pathogen Informatics"/>
        </authorList>
    </citation>
    <scope>NUCLEOTIDE SEQUENCE [LARGE SCALE GENOMIC DNA]</scope>
    <source>
        <strain>Denwood</strain>
        <strain evidence="3">Zambia</strain>
    </source>
</reference>
<protein>
    <submittedName>
        <fullName evidence="2">Uncharacterized protein</fullName>
    </submittedName>
</protein>
<keyword evidence="3" id="KW-1185">Reference proteome</keyword>
<evidence type="ECO:0000313" key="3">
    <source>
        <dbReference type="Proteomes" id="UP000269396"/>
    </source>
</evidence>
<dbReference type="SUPFAM" id="SSF63712">
    <property type="entry name" value="Nicotinic receptor ligand binding domain-like"/>
    <property type="match status" value="1"/>
</dbReference>
<dbReference type="InterPro" id="IPR038050">
    <property type="entry name" value="Neuro_actylchol_rec"/>
</dbReference>